<proteinExistence type="inferred from homology"/>
<comment type="similarity">
    <text evidence="4 12">In the N-terminal section; belongs to the cytidine and deoxycytidylate deaminase family.</text>
</comment>
<dbReference type="Proteomes" id="UP000219559">
    <property type="component" value="Unassembled WGS sequence"/>
</dbReference>
<name>A0A2A4G3X3_9FLAO</name>
<feature type="binding site" evidence="14">
    <location>
        <position position="184"/>
    </location>
    <ligand>
        <name>NADP(+)</name>
        <dbReference type="ChEBI" id="CHEBI:58349"/>
    </ligand>
</feature>
<dbReference type="Gene3D" id="3.40.140.10">
    <property type="entry name" value="Cytidine Deaminase, domain 2"/>
    <property type="match status" value="1"/>
</dbReference>
<protein>
    <recommendedName>
        <fullName evidence="12">Riboflavin biosynthesis protein RibD</fullName>
    </recommendedName>
    <domain>
        <recommendedName>
            <fullName evidence="12">Diaminohydroxyphosphoribosylaminopyrimidine deaminase</fullName>
            <shortName evidence="12">DRAP deaminase</shortName>
            <ecNumber evidence="12">3.5.4.26</ecNumber>
        </recommendedName>
        <alternativeName>
            <fullName evidence="12">Riboflavin-specific deaminase</fullName>
        </alternativeName>
    </domain>
    <domain>
        <recommendedName>
            <fullName evidence="12">5-amino-6-(5-phosphoribosylamino)uracil reductase</fullName>
            <ecNumber evidence="12">1.1.1.193</ecNumber>
        </recommendedName>
        <alternativeName>
            <fullName evidence="12">HTP reductase</fullName>
        </alternativeName>
    </domain>
</protein>
<dbReference type="EMBL" id="NBWU01000004">
    <property type="protein sequence ID" value="PCE63659.1"/>
    <property type="molecule type" value="Genomic_DNA"/>
</dbReference>
<comment type="catalytic activity">
    <reaction evidence="12">
        <text>2,5-diamino-6-hydroxy-4-(5-phosphoribosylamino)-pyrimidine + H2O + H(+) = 5-amino-6-(5-phospho-D-ribosylamino)uracil + NH4(+)</text>
        <dbReference type="Rhea" id="RHEA:21868"/>
        <dbReference type="ChEBI" id="CHEBI:15377"/>
        <dbReference type="ChEBI" id="CHEBI:15378"/>
        <dbReference type="ChEBI" id="CHEBI:28938"/>
        <dbReference type="ChEBI" id="CHEBI:58453"/>
        <dbReference type="ChEBI" id="CHEBI:58614"/>
        <dbReference type="EC" id="3.5.4.26"/>
    </reaction>
</comment>
<dbReference type="InterPro" id="IPR002125">
    <property type="entry name" value="CMP_dCMP_dom"/>
</dbReference>
<keyword evidence="18" id="KW-1185">Reference proteome</keyword>
<feature type="binding site" evidence="15">
    <location>
        <position position="57"/>
    </location>
    <ligand>
        <name>Zn(2+)</name>
        <dbReference type="ChEBI" id="CHEBI:29105"/>
        <note>catalytic</note>
    </ligand>
</feature>
<dbReference type="NCBIfam" id="TIGR00326">
    <property type="entry name" value="eubact_ribD"/>
    <property type="match status" value="1"/>
</dbReference>
<keyword evidence="9 12" id="KW-0521">NADP</keyword>
<keyword evidence="8 12" id="KW-0862">Zinc</keyword>
<keyword evidence="6 12" id="KW-0686">Riboflavin biosynthesis</keyword>
<accession>A0A2A4G3X3</accession>
<dbReference type="PROSITE" id="PS00903">
    <property type="entry name" value="CYT_DCMP_DEAMINASES_1"/>
    <property type="match status" value="1"/>
</dbReference>
<comment type="pathway">
    <text evidence="3 12">Cofactor biosynthesis; riboflavin biosynthesis; 5-amino-6-(D-ribitylamino)uracil from GTP: step 3/4.</text>
</comment>
<dbReference type="PANTHER" id="PTHR38011:SF7">
    <property type="entry name" value="2,5-DIAMINO-6-RIBOSYLAMINO-4(3H)-PYRIMIDINONE 5'-PHOSPHATE REDUCTASE"/>
    <property type="match status" value="1"/>
</dbReference>
<dbReference type="InterPro" id="IPR016193">
    <property type="entry name" value="Cytidine_deaminase-like"/>
</dbReference>
<comment type="pathway">
    <text evidence="2 12">Cofactor biosynthesis; riboflavin biosynthesis; 5-amino-6-(D-ribitylamino)uracil from GTP: step 2/4.</text>
</comment>
<dbReference type="InterPro" id="IPR004794">
    <property type="entry name" value="Eubact_RibD"/>
</dbReference>
<keyword evidence="10 12" id="KW-0560">Oxidoreductase</keyword>
<feature type="binding site" evidence="14">
    <location>
        <position position="210"/>
    </location>
    <ligand>
        <name>NADP(+)</name>
        <dbReference type="ChEBI" id="CHEBI:58349"/>
    </ligand>
</feature>
<feature type="active site" description="Proton donor" evidence="13">
    <location>
        <position position="59"/>
    </location>
</feature>
<dbReference type="Gene3D" id="3.40.430.10">
    <property type="entry name" value="Dihydrofolate Reductase, subunit A"/>
    <property type="match status" value="1"/>
</dbReference>
<dbReference type="SUPFAM" id="SSF53927">
    <property type="entry name" value="Cytidine deaminase-like"/>
    <property type="match status" value="1"/>
</dbReference>
<dbReference type="PANTHER" id="PTHR38011">
    <property type="entry name" value="DIHYDROFOLATE REDUCTASE FAMILY PROTEIN (AFU_ORTHOLOGUE AFUA_8G06820)"/>
    <property type="match status" value="1"/>
</dbReference>
<dbReference type="AlphaFoldDB" id="A0A2A4G3X3"/>
<evidence type="ECO:0000313" key="17">
    <source>
        <dbReference type="EMBL" id="PCE63659.1"/>
    </source>
</evidence>
<dbReference type="GO" id="GO:0008703">
    <property type="term" value="F:5-amino-6-(5-phosphoribosylamino)uracil reductase activity"/>
    <property type="evidence" value="ECO:0007669"/>
    <property type="project" value="UniProtKB-EC"/>
</dbReference>
<evidence type="ECO:0000256" key="7">
    <source>
        <dbReference type="ARBA" id="ARBA00022723"/>
    </source>
</evidence>
<keyword evidence="11" id="KW-0511">Multifunctional enzyme</keyword>
<feature type="binding site" evidence="14">
    <location>
        <position position="298"/>
    </location>
    <ligand>
        <name>substrate</name>
    </ligand>
</feature>
<gene>
    <name evidence="17" type="ORF">B7P33_10260</name>
</gene>
<dbReference type="UniPathway" id="UPA00275">
    <property type="reaction ID" value="UER00401"/>
</dbReference>
<evidence type="ECO:0000256" key="8">
    <source>
        <dbReference type="ARBA" id="ARBA00022833"/>
    </source>
</evidence>
<feature type="binding site" evidence="14">
    <location>
        <position position="221"/>
    </location>
    <ligand>
        <name>NADP(+)</name>
        <dbReference type="ChEBI" id="CHEBI:58349"/>
    </ligand>
</feature>
<evidence type="ECO:0000256" key="2">
    <source>
        <dbReference type="ARBA" id="ARBA00004882"/>
    </source>
</evidence>
<evidence type="ECO:0000256" key="11">
    <source>
        <dbReference type="ARBA" id="ARBA00023268"/>
    </source>
</evidence>
<dbReference type="PROSITE" id="PS51747">
    <property type="entry name" value="CYT_DCMP_DEAMINASES_2"/>
    <property type="match status" value="1"/>
</dbReference>
<dbReference type="SUPFAM" id="SSF53597">
    <property type="entry name" value="Dihydrofolate reductase-like"/>
    <property type="match status" value="1"/>
</dbReference>
<comment type="caution">
    <text evidence="17">The sequence shown here is derived from an EMBL/GenBank/DDBJ whole genome shotgun (WGS) entry which is preliminary data.</text>
</comment>
<organism evidence="17 18">
    <name type="scientific">Sediminicola luteus</name>
    <dbReference type="NCBI Taxonomy" id="319238"/>
    <lineage>
        <taxon>Bacteria</taxon>
        <taxon>Pseudomonadati</taxon>
        <taxon>Bacteroidota</taxon>
        <taxon>Flavobacteriia</taxon>
        <taxon>Flavobacteriales</taxon>
        <taxon>Flavobacteriaceae</taxon>
        <taxon>Sediminicola</taxon>
    </lineage>
</organism>
<dbReference type="GO" id="GO:0008835">
    <property type="term" value="F:diaminohydroxyphosphoribosylaminopyrimidine deaminase activity"/>
    <property type="evidence" value="ECO:0007669"/>
    <property type="project" value="UniProtKB-EC"/>
</dbReference>
<evidence type="ECO:0000256" key="12">
    <source>
        <dbReference type="PIRNR" id="PIRNR006769"/>
    </source>
</evidence>
<dbReference type="InterPro" id="IPR050765">
    <property type="entry name" value="Riboflavin_Biosynth_HTPR"/>
</dbReference>
<evidence type="ECO:0000313" key="18">
    <source>
        <dbReference type="Proteomes" id="UP000219559"/>
    </source>
</evidence>
<evidence type="ECO:0000256" key="10">
    <source>
        <dbReference type="ARBA" id="ARBA00023002"/>
    </source>
</evidence>
<evidence type="ECO:0000256" key="3">
    <source>
        <dbReference type="ARBA" id="ARBA00004910"/>
    </source>
</evidence>
<sequence length="356" mass="39310">MFYICKVKIHEKMMSRCLQLGKNGLGNTAPNPMVGAVVVHQGRIIGEGATSPFGGAHAEVNAIASVTDKSLLAESTLYVALEPCSHYGKTPPCADLIVREGITRVVVGIKDPHSKVAGKGIARLREAGCEVFVGVLETECRDHFKRFLCFQEKKRPYIILKWAQSSDGFLAPDPSLRKADAPYWISSPASQRLVHQWRAQEMAILVGTRTVMDDDPSLTVRHAVGKHPLRVVIDVEHKLPKHASVFSDVADTLVLVAMDKQPQDFGRTSFTGINRNMELLPQLCGILYEKQINSIIIEGGAYTLQQFIDRGLWDEARIFTGTRAFEKGVTAPSLPQDKIVLESKSGADRLTLYYNV</sequence>
<dbReference type="InterPro" id="IPR024072">
    <property type="entry name" value="DHFR-like_dom_sf"/>
</dbReference>
<dbReference type="Pfam" id="PF01872">
    <property type="entry name" value="RibD_C"/>
    <property type="match status" value="1"/>
</dbReference>
<dbReference type="GO" id="GO:0008270">
    <property type="term" value="F:zinc ion binding"/>
    <property type="evidence" value="ECO:0007669"/>
    <property type="project" value="InterPro"/>
</dbReference>
<reference evidence="17 18" key="1">
    <citation type="submission" date="2017-04" db="EMBL/GenBank/DDBJ databases">
        <title>A new member of the family Flavobacteriaceae isolated from ascidians.</title>
        <authorList>
            <person name="Chen L."/>
        </authorList>
    </citation>
    <scope>NUCLEOTIDE SEQUENCE [LARGE SCALE GENOMIC DNA]</scope>
    <source>
        <strain evidence="17 18">HQA918</strain>
    </source>
</reference>
<evidence type="ECO:0000256" key="1">
    <source>
        <dbReference type="ARBA" id="ARBA00002151"/>
    </source>
</evidence>
<feature type="binding site" evidence="14">
    <location>
        <position position="218"/>
    </location>
    <ligand>
        <name>substrate</name>
    </ligand>
</feature>
<evidence type="ECO:0000256" key="9">
    <source>
        <dbReference type="ARBA" id="ARBA00022857"/>
    </source>
</evidence>
<feature type="binding site" evidence="14">
    <location>
        <position position="214"/>
    </location>
    <ligand>
        <name>NADP(+)</name>
        <dbReference type="ChEBI" id="CHEBI:58349"/>
    </ligand>
</feature>
<evidence type="ECO:0000256" key="4">
    <source>
        <dbReference type="ARBA" id="ARBA00005259"/>
    </source>
</evidence>
<dbReference type="GO" id="GO:0009231">
    <property type="term" value="P:riboflavin biosynthetic process"/>
    <property type="evidence" value="ECO:0007669"/>
    <property type="project" value="UniProtKB-UniPathway"/>
</dbReference>
<dbReference type="InterPro" id="IPR002734">
    <property type="entry name" value="RibDG_C"/>
</dbReference>
<feature type="binding site" evidence="14">
    <location>
        <position position="163"/>
    </location>
    <ligand>
        <name>NADP(+)</name>
        <dbReference type="ChEBI" id="CHEBI:58349"/>
    </ligand>
</feature>
<evidence type="ECO:0000256" key="15">
    <source>
        <dbReference type="PIRSR" id="PIRSR006769-3"/>
    </source>
</evidence>
<keyword evidence="12" id="KW-0378">Hydrolase</keyword>
<feature type="domain" description="CMP/dCMP-type deaminase" evidence="16">
    <location>
        <begin position="8"/>
        <end position="132"/>
    </location>
</feature>
<feature type="binding site" evidence="15">
    <location>
        <position position="93"/>
    </location>
    <ligand>
        <name>Zn(2+)</name>
        <dbReference type="ChEBI" id="CHEBI:29105"/>
        <note>catalytic</note>
    </ligand>
</feature>
<comment type="cofactor">
    <cofactor evidence="12 15">
        <name>Zn(2+)</name>
        <dbReference type="ChEBI" id="CHEBI:29105"/>
    </cofactor>
    <text evidence="12 15">Binds 1 zinc ion.</text>
</comment>
<evidence type="ECO:0000256" key="6">
    <source>
        <dbReference type="ARBA" id="ARBA00022619"/>
    </source>
</evidence>
<dbReference type="OrthoDB" id="9800865at2"/>
<dbReference type="RefSeq" id="WP_097442375.1">
    <property type="nucleotide sequence ID" value="NZ_NBWU01000004.1"/>
</dbReference>
<dbReference type="PIRSF" id="PIRSF006769">
    <property type="entry name" value="RibD"/>
    <property type="match status" value="1"/>
</dbReference>
<feature type="binding site" evidence="14">
    <location>
        <position position="198"/>
    </location>
    <ligand>
        <name>substrate</name>
    </ligand>
</feature>
<dbReference type="EC" id="3.5.4.26" evidence="12"/>
<evidence type="ECO:0000256" key="13">
    <source>
        <dbReference type="PIRSR" id="PIRSR006769-1"/>
    </source>
</evidence>
<comment type="similarity">
    <text evidence="5 12">In the C-terminal section; belongs to the HTP reductase family.</text>
</comment>
<keyword evidence="7 12" id="KW-0479">Metal-binding</keyword>
<evidence type="ECO:0000259" key="16">
    <source>
        <dbReference type="PROSITE" id="PS51747"/>
    </source>
</evidence>
<dbReference type="InterPro" id="IPR016192">
    <property type="entry name" value="APOBEC/CMP_deaminase_Zn-bd"/>
</dbReference>
<evidence type="ECO:0000256" key="5">
    <source>
        <dbReference type="ARBA" id="ARBA00007417"/>
    </source>
</evidence>
<dbReference type="EC" id="1.1.1.193" evidence="12"/>
<feature type="binding site" evidence="15">
    <location>
        <position position="84"/>
    </location>
    <ligand>
        <name>Zn(2+)</name>
        <dbReference type="ChEBI" id="CHEBI:29105"/>
        <note>catalytic</note>
    </ligand>
</feature>
<dbReference type="CDD" id="cd01284">
    <property type="entry name" value="Riboflavin_deaminase-reductase"/>
    <property type="match status" value="1"/>
</dbReference>
<evidence type="ECO:0000256" key="14">
    <source>
        <dbReference type="PIRSR" id="PIRSR006769-2"/>
    </source>
</evidence>
<comment type="catalytic activity">
    <reaction evidence="12">
        <text>5-amino-6-(5-phospho-D-ribitylamino)uracil + NADP(+) = 5-amino-6-(5-phospho-D-ribosylamino)uracil + NADPH + H(+)</text>
        <dbReference type="Rhea" id="RHEA:17845"/>
        <dbReference type="ChEBI" id="CHEBI:15378"/>
        <dbReference type="ChEBI" id="CHEBI:57783"/>
        <dbReference type="ChEBI" id="CHEBI:58349"/>
        <dbReference type="ChEBI" id="CHEBI:58421"/>
        <dbReference type="ChEBI" id="CHEBI:58453"/>
        <dbReference type="EC" id="1.1.1.193"/>
    </reaction>
</comment>
<comment type="function">
    <text evidence="1 12">Converts 2,5-diamino-6-(ribosylamino)-4(3h)-pyrimidinone 5'-phosphate into 5-amino-6-(ribosylamino)-2,4(1h,3h)-pyrimidinedione 5'-phosphate.</text>
</comment>
<dbReference type="Pfam" id="PF00383">
    <property type="entry name" value="dCMP_cyt_deam_1"/>
    <property type="match status" value="1"/>
</dbReference>